<reference evidence="7" key="1">
    <citation type="submission" date="2023-06" db="EMBL/GenBank/DDBJ databases">
        <title>Identification and characterization of horizontal gene transfer across gut microbiota members of farm animals based on homology search.</title>
        <authorList>
            <person name="Zeman M."/>
            <person name="Kubasova T."/>
            <person name="Jahodarova E."/>
            <person name="Nykrynova M."/>
            <person name="Rychlik I."/>
        </authorList>
    </citation>
    <scope>NUCLEOTIDE SEQUENCE [LARGE SCALE GENOMIC DNA]</scope>
    <source>
        <strain evidence="7">ET341</strain>
    </source>
</reference>
<gene>
    <name evidence="6" type="ORF">QUV98_01240</name>
</gene>
<accession>A0ABT7UFJ9</accession>
<dbReference type="Pfam" id="PF01734">
    <property type="entry name" value="Patatin"/>
    <property type="match status" value="1"/>
</dbReference>
<feature type="short sequence motif" description="GXSXG" evidence="4">
    <location>
        <begin position="36"/>
        <end position="40"/>
    </location>
</feature>
<dbReference type="InterPro" id="IPR016035">
    <property type="entry name" value="Acyl_Trfase/lysoPLipase"/>
</dbReference>
<dbReference type="PANTHER" id="PTHR14226">
    <property type="entry name" value="NEUROPATHY TARGET ESTERASE/SWISS CHEESE D.MELANOGASTER"/>
    <property type="match status" value="1"/>
</dbReference>
<dbReference type="RefSeq" id="WP_087935444.1">
    <property type="nucleotide sequence ID" value="NZ_JAUDCK010000002.1"/>
</dbReference>
<feature type="short sequence motif" description="GXGXXG" evidence="4">
    <location>
        <begin position="9"/>
        <end position="14"/>
    </location>
</feature>
<evidence type="ECO:0000256" key="3">
    <source>
        <dbReference type="ARBA" id="ARBA00023098"/>
    </source>
</evidence>
<name>A0ABT7UFJ9_9FIRM</name>
<evidence type="ECO:0000313" key="6">
    <source>
        <dbReference type="EMBL" id="MDM8194934.1"/>
    </source>
</evidence>
<keyword evidence="2 4" id="KW-0442">Lipid degradation</keyword>
<feature type="domain" description="PNPLA" evidence="5">
    <location>
        <begin position="5"/>
        <end position="191"/>
    </location>
</feature>
<organism evidence="6 7">
    <name type="scientific">Massilimicrobiota timonensis</name>
    <dbReference type="NCBI Taxonomy" id="1776392"/>
    <lineage>
        <taxon>Bacteria</taxon>
        <taxon>Bacillati</taxon>
        <taxon>Bacillota</taxon>
        <taxon>Erysipelotrichia</taxon>
        <taxon>Erysipelotrichales</taxon>
        <taxon>Erysipelotrichaceae</taxon>
        <taxon>Massilimicrobiota</taxon>
    </lineage>
</organism>
<dbReference type="CDD" id="cd07209">
    <property type="entry name" value="Pat_hypo_Ecoli_Z1214_like"/>
    <property type="match status" value="1"/>
</dbReference>
<feature type="active site" description="Nucleophile" evidence="4">
    <location>
        <position position="38"/>
    </location>
</feature>
<feature type="short sequence motif" description="DGA/G" evidence="4">
    <location>
        <begin position="178"/>
        <end position="180"/>
    </location>
</feature>
<dbReference type="SUPFAM" id="SSF52151">
    <property type="entry name" value="FabD/lysophospholipase-like"/>
    <property type="match status" value="1"/>
</dbReference>
<evidence type="ECO:0000313" key="7">
    <source>
        <dbReference type="Proteomes" id="UP001529275"/>
    </source>
</evidence>
<comment type="caution">
    <text evidence="6">The sequence shown here is derived from an EMBL/GenBank/DDBJ whole genome shotgun (WGS) entry which is preliminary data.</text>
</comment>
<evidence type="ECO:0000256" key="2">
    <source>
        <dbReference type="ARBA" id="ARBA00022963"/>
    </source>
</evidence>
<keyword evidence="3 4" id="KW-0443">Lipid metabolism</keyword>
<sequence>MKKAIVFAGGGAKGAYEAGFIKAIHEAQMDYQIVTGTSIGALNACLLAQKDIDVLLHLWENIEEKDVFEGGLPDLSFDFDHMLDQSHLVISFFKNYMKEKGADITPLKHLIRQLLNEDKLLQSSIDFGLCTVQFPSLKPLYITKEEMPRQHIYDYLLASASCFPLFPIHRFQDQAYIDGGYYDNVPIDLALAMGADEVLVIDMSYPVKHSHYLHRPHIHYTYPTVELSGFMDFSKESIQRSLRLGYQQGQKAMNKYVGHKYTFLPFQTVLFEKTYQNILLTERYIRQYTKSSSQDHLYQQFLEAHFQEPLQKEDYLYILLDWICEILGRDESYVYQFDIFVHDLLQDFQEYLQKDFSVLLNGDLHILKHMNNKGIVGIILHFLLYPEHDKIGNERLMTLFDKQYVIAQLIKMIYIEEKQGSL</sequence>
<dbReference type="Gene3D" id="3.40.1090.10">
    <property type="entry name" value="Cytosolic phospholipase A2 catalytic domain"/>
    <property type="match status" value="2"/>
</dbReference>
<dbReference type="EMBL" id="JAUDCK010000002">
    <property type="protein sequence ID" value="MDM8194934.1"/>
    <property type="molecule type" value="Genomic_DNA"/>
</dbReference>
<dbReference type="InterPro" id="IPR002641">
    <property type="entry name" value="PNPLA_dom"/>
</dbReference>
<evidence type="ECO:0000259" key="5">
    <source>
        <dbReference type="PROSITE" id="PS51635"/>
    </source>
</evidence>
<evidence type="ECO:0000256" key="4">
    <source>
        <dbReference type="PROSITE-ProRule" id="PRU01161"/>
    </source>
</evidence>
<dbReference type="PANTHER" id="PTHR14226:SF57">
    <property type="entry name" value="BLR7027 PROTEIN"/>
    <property type="match status" value="1"/>
</dbReference>
<keyword evidence="1 4" id="KW-0378">Hydrolase</keyword>
<evidence type="ECO:0000256" key="1">
    <source>
        <dbReference type="ARBA" id="ARBA00022801"/>
    </source>
</evidence>
<dbReference type="InterPro" id="IPR050301">
    <property type="entry name" value="NTE"/>
</dbReference>
<keyword evidence="7" id="KW-1185">Reference proteome</keyword>
<dbReference type="Proteomes" id="UP001529275">
    <property type="component" value="Unassembled WGS sequence"/>
</dbReference>
<feature type="active site" description="Proton acceptor" evidence="4">
    <location>
        <position position="178"/>
    </location>
</feature>
<protein>
    <submittedName>
        <fullName evidence="6">Patatin-like phospholipase family protein</fullName>
    </submittedName>
</protein>
<dbReference type="PROSITE" id="PS51635">
    <property type="entry name" value="PNPLA"/>
    <property type="match status" value="1"/>
</dbReference>
<proteinExistence type="predicted"/>